<feature type="domain" description="SCP" evidence="1">
    <location>
        <begin position="55"/>
        <end position="173"/>
    </location>
</feature>
<dbReference type="RefSeq" id="WP_330482782.1">
    <property type="nucleotide sequence ID" value="NZ_JAZBJZ010000017.1"/>
</dbReference>
<dbReference type="PANTHER" id="PTHR31157">
    <property type="entry name" value="SCP DOMAIN-CONTAINING PROTEIN"/>
    <property type="match status" value="1"/>
</dbReference>
<dbReference type="PANTHER" id="PTHR31157:SF1">
    <property type="entry name" value="SCP DOMAIN-CONTAINING PROTEIN"/>
    <property type="match status" value="1"/>
</dbReference>
<accession>A0AAW9PZ80</accession>
<proteinExistence type="predicted"/>
<dbReference type="Gene3D" id="3.40.33.10">
    <property type="entry name" value="CAP"/>
    <property type="match status" value="1"/>
</dbReference>
<evidence type="ECO:0000313" key="3">
    <source>
        <dbReference type="Proteomes" id="UP001333818"/>
    </source>
</evidence>
<dbReference type="EMBL" id="JAZBJZ010000017">
    <property type="protein sequence ID" value="MEE3716355.1"/>
    <property type="molecule type" value="Genomic_DNA"/>
</dbReference>
<comment type="caution">
    <text evidence="2">The sequence shown here is derived from an EMBL/GenBank/DDBJ whole genome shotgun (WGS) entry which is preliminary data.</text>
</comment>
<gene>
    <name evidence="2" type="ORF">V2H45_06325</name>
</gene>
<dbReference type="AlphaFoldDB" id="A0AAW9PZ80"/>
<sequence length="178" mass="19921">MRSSQLLRMAIASIPVHILWIAAWTATPAIARPITNLYTPIAQNTSQNAYEAELLRLTNLERQKVGLAPLKLSSQLRKAAQNHAIDMAKNNYFSHTGRNGSSMTSRIKATGYTYSFIGENIAAGGQNPTDTLQQWMNSAGHRANILNPRFTEIGFGYASAPDSRYRYYWVQVFATPRR</sequence>
<dbReference type="Proteomes" id="UP001333818">
    <property type="component" value="Unassembled WGS sequence"/>
</dbReference>
<dbReference type="InterPro" id="IPR035940">
    <property type="entry name" value="CAP_sf"/>
</dbReference>
<dbReference type="InterPro" id="IPR014044">
    <property type="entry name" value="CAP_dom"/>
</dbReference>
<dbReference type="SUPFAM" id="SSF55797">
    <property type="entry name" value="PR-1-like"/>
    <property type="match status" value="1"/>
</dbReference>
<protein>
    <submittedName>
        <fullName evidence="2">CAP domain-containing protein</fullName>
    </submittedName>
</protein>
<keyword evidence="3" id="KW-1185">Reference proteome</keyword>
<dbReference type="Pfam" id="PF00188">
    <property type="entry name" value="CAP"/>
    <property type="match status" value="1"/>
</dbReference>
<evidence type="ECO:0000313" key="2">
    <source>
        <dbReference type="EMBL" id="MEE3716355.1"/>
    </source>
</evidence>
<dbReference type="CDD" id="cd05379">
    <property type="entry name" value="CAP_bacterial"/>
    <property type="match status" value="1"/>
</dbReference>
<organism evidence="2 3">
    <name type="scientific">Tumidithrix elongata BACA0141</name>
    <dbReference type="NCBI Taxonomy" id="2716417"/>
    <lineage>
        <taxon>Bacteria</taxon>
        <taxon>Bacillati</taxon>
        <taxon>Cyanobacteriota</taxon>
        <taxon>Cyanophyceae</taxon>
        <taxon>Pseudanabaenales</taxon>
        <taxon>Pseudanabaenaceae</taxon>
        <taxon>Tumidithrix</taxon>
        <taxon>Tumidithrix elongata</taxon>
    </lineage>
</organism>
<evidence type="ECO:0000259" key="1">
    <source>
        <dbReference type="Pfam" id="PF00188"/>
    </source>
</evidence>
<name>A0AAW9PZ80_9CYAN</name>
<reference evidence="2" key="1">
    <citation type="submission" date="2024-01" db="EMBL/GenBank/DDBJ databases">
        <title>Bank of Algae and Cyanobacteria of the Azores (BACA) strain genomes.</title>
        <authorList>
            <person name="Luz R."/>
            <person name="Cordeiro R."/>
            <person name="Fonseca A."/>
            <person name="Goncalves V."/>
        </authorList>
    </citation>
    <scope>NUCLEOTIDE SEQUENCE</scope>
    <source>
        <strain evidence="2">BACA0141</strain>
    </source>
</reference>